<organism evidence="8 9">
    <name type="scientific">Talaromyces rugulosus</name>
    <name type="common">Penicillium rugulosum</name>
    <dbReference type="NCBI Taxonomy" id="121627"/>
    <lineage>
        <taxon>Eukaryota</taxon>
        <taxon>Fungi</taxon>
        <taxon>Dikarya</taxon>
        <taxon>Ascomycota</taxon>
        <taxon>Pezizomycotina</taxon>
        <taxon>Eurotiomycetes</taxon>
        <taxon>Eurotiomycetidae</taxon>
        <taxon>Eurotiales</taxon>
        <taxon>Trichocomaceae</taxon>
        <taxon>Talaromyces</taxon>
        <taxon>Talaromyces sect. Islandici</taxon>
    </lineage>
</organism>
<dbReference type="Pfam" id="PF00400">
    <property type="entry name" value="WD40"/>
    <property type="match status" value="5"/>
</dbReference>
<dbReference type="KEGG" id="trg:TRUGW13939_01337"/>
<evidence type="ECO:0000256" key="2">
    <source>
        <dbReference type="ARBA" id="ARBA00022574"/>
    </source>
</evidence>
<dbReference type="PROSITE" id="PS50082">
    <property type="entry name" value="WD_REPEATS_2"/>
    <property type="match status" value="4"/>
</dbReference>
<gene>
    <name evidence="8" type="ORF">TRUGW13939_01337</name>
</gene>
<feature type="repeat" description="WD" evidence="7">
    <location>
        <begin position="68"/>
        <end position="93"/>
    </location>
</feature>
<dbReference type="GeneID" id="55988849"/>
<dbReference type="InterPro" id="IPR036322">
    <property type="entry name" value="WD40_repeat_dom_sf"/>
</dbReference>
<dbReference type="PROSITE" id="PS00678">
    <property type="entry name" value="WD_REPEATS_1"/>
    <property type="match status" value="3"/>
</dbReference>
<dbReference type="InterPro" id="IPR001680">
    <property type="entry name" value="WD40_rpt"/>
</dbReference>
<evidence type="ECO:0000256" key="7">
    <source>
        <dbReference type="PROSITE-ProRule" id="PRU00221"/>
    </source>
</evidence>
<dbReference type="AlphaFoldDB" id="A0A7H8QKI4"/>
<dbReference type="Proteomes" id="UP000509510">
    <property type="component" value="Chromosome I"/>
</dbReference>
<accession>A0A7H8QKI4</accession>
<proteinExistence type="inferred from homology"/>
<dbReference type="SUPFAM" id="SSF50978">
    <property type="entry name" value="WD40 repeat-like"/>
    <property type="match status" value="1"/>
</dbReference>
<dbReference type="SMART" id="SM00320">
    <property type="entry name" value="WD40"/>
    <property type="match status" value="7"/>
</dbReference>
<comment type="similarity">
    <text evidence="4">Belongs to the WD repeat MDV1/CAF4 family.</text>
</comment>
<comment type="function">
    <text evidence="6">Involved in mitochondrial fission. Acts as an adapter protein required to form mitochondrial fission complexes. Formation of these complexes is required to promote constriction and fission of the mitochondrial compartment at a late step in mitochondrial division.</text>
</comment>
<dbReference type="PRINTS" id="PR00320">
    <property type="entry name" value="GPROTEINBRPT"/>
</dbReference>
<feature type="repeat" description="WD" evidence="7">
    <location>
        <begin position="186"/>
        <end position="227"/>
    </location>
</feature>
<evidence type="ECO:0000256" key="5">
    <source>
        <dbReference type="ARBA" id="ARBA00039789"/>
    </source>
</evidence>
<dbReference type="OrthoDB" id="190105at2759"/>
<comment type="subcellular location">
    <subcellularLocation>
        <location evidence="1">Mitochondrion outer membrane</location>
        <topology evidence="1">Peripheral membrane protein</topology>
        <orientation evidence="1">Cytoplasmic side</orientation>
    </subcellularLocation>
</comment>
<dbReference type="CDD" id="cd00200">
    <property type="entry name" value="WD40"/>
    <property type="match status" value="1"/>
</dbReference>
<dbReference type="GO" id="GO:0048188">
    <property type="term" value="C:Set1C/COMPASS complex"/>
    <property type="evidence" value="ECO:0007669"/>
    <property type="project" value="TreeGrafter"/>
</dbReference>
<dbReference type="GO" id="GO:0042393">
    <property type="term" value="F:histone binding"/>
    <property type="evidence" value="ECO:0007669"/>
    <property type="project" value="TreeGrafter"/>
</dbReference>
<dbReference type="InterPro" id="IPR020472">
    <property type="entry name" value="WD40_PAC1"/>
</dbReference>
<feature type="repeat" description="WD" evidence="7">
    <location>
        <begin position="271"/>
        <end position="312"/>
    </location>
</feature>
<reference evidence="9" key="1">
    <citation type="submission" date="2020-06" db="EMBL/GenBank/DDBJ databases">
        <title>A chromosome-scale genome assembly of Talaromyces rugulosus W13939.</title>
        <authorList>
            <person name="Wang B."/>
            <person name="Guo L."/>
            <person name="Ye K."/>
            <person name="Wang L."/>
        </authorList>
    </citation>
    <scope>NUCLEOTIDE SEQUENCE [LARGE SCALE GENOMIC DNA]</scope>
    <source>
        <strain evidence="9">W13939</strain>
    </source>
</reference>
<dbReference type="PROSITE" id="PS50294">
    <property type="entry name" value="WD_REPEATS_REGION"/>
    <property type="match status" value="2"/>
</dbReference>
<sequence length="352" mass="37539">MHIKTTSILAEPVSTGSTSVVVTALQVLGEYVAIALDNSEIHVFGHDGSRKHVLNGCQGVVWTIAMRGDLLCAGGADTTIRVWDLLTGNQVHVLAGHTSTVRSLLFLETATLVSGSRDASIRIWDVQTGECKQVLDSHHTATIRSLAASSKSDDDVFVSGGYDGKACVWAATSPENGKVECLQSLSGGHEGGIYTVCMAYDGEVALTGGVDAILRVWDVRTGKCSAELHGHKSLISRIQILQDRHIIISSDSTGAIHAWSLAAPHNLIYSTQTHDNSVTSFDVDKSQRIIISGGADGAVKLSDTETGQVLGRLGRDGQAVWKVAFVGDGRAVVAVSRDRRTFIEMVEFEFGQ</sequence>
<dbReference type="Gene3D" id="2.130.10.10">
    <property type="entry name" value="YVTN repeat-like/Quinoprotein amine dehydrogenase"/>
    <property type="match status" value="2"/>
</dbReference>
<dbReference type="EMBL" id="CP055898">
    <property type="protein sequence ID" value="QKX54252.1"/>
    <property type="molecule type" value="Genomic_DNA"/>
</dbReference>
<evidence type="ECO:0000256" key="3">
    <source>
        <dbReference type="ARBA" id="ARBA00022737"/>
    </source>
</evidence>
<evidence type="ECO:0000313" key="9">
    <source>
        <dbReference type="Proteomes" id="UP000509510"/>
    </source>
</evidence>
<keyword evidence="3" id="KW-0677">Repeat</keyword>
<keyword evidence="2 7" id="KW-0853">WD repeat</keyword>
<keyword evidence="9" id="KW-1185">Reference proteome</keyword>
<evidence type="ECO:0000256" key="1">
    <source>
        <dbReference type="ARBA" id="ARBA00004570"/>
    </source>
</evidence>
<evidence type="ECO:0000256" key="6">
    <source>
        <dbReference type="ARBA" id="ARBA00043913"/>
    </source>
</evidence>
<dbReference type="GO" id="GO:0005741">
    <property type="term" value="C:mitochondrial outer membrane"/>
    <property type="evidence" value="ECO:0007669"/>
    <property type="project" value="UniProtKB-SubCell"/>
</dbReference>
<dbReference type="PANTHER" id="PTHR22847:SF637">
    <property type="entry name" value="WD REPEAT DOMAIN 5B"/>
    <property type="match status" value="1"/>
</dbReference>
<name>A0A7H8QKI4_TALRU</name>
<dbReference type="InterPro" id="IPR019775">
    <property type="entry name" value="WD40_repeat_CS"/>
</dbReference>
<dbReference type="PANTHER" id="PTHR22847">
    <property type="entry name" value="WD40 REPEAT PROTEIN"/>
    <property type="match status" value="1"/>
</dbReference>
<feature type="repeat" description="WD" evidence="7">
    <location>
        <begin position="94"/>
        <end position="134"/>
    </location>
</feature>
<evidence type="ECO:0000313" key="8">
    <source>
        <dbReference type="EMBL" id="QKX54252.1"/>
    </source>
</evidence>
<dbReference type="InterPro" id="IPR015943">
    <property type="entry name" value="WD40/YVTN_repeat-like_dom_sf"/>
</dbReference>
<evidence type="ECO:0000256" key="4">
    <source>
        <dbReference type="ARBA" id="ARBA00038415"/>
    </source>
</evidence>
<dbReference type="RefSeq" id="XP_035340431.1">
    <property type="nucleotide sequence ID" value="XM_035484538.1"/>
</dbReference>
<protein>
    <recommendedName>
        <fullName evidence="5">Mitochondrial division protein 1</fullName>
    </recommendedName>
</protein>